<feature type="compositionally biased region" description="Basic and acidic residues" evidence="1">
    <location>
        <begin position="365"/>
        <end position="379"/>
    </location>
</feature>
<reference evidence="2" key="2">
    <citation type="submission" date="2020-11" db="EMBL/GenBank/DDBJ databases">
        <authorList>
            <person name="McCartney M.A."/>
            <person name="Auch B."/>
            <person name="Kono T."/>
            <person name="Mallez S."/>
            <person name="Becker A."/>
            <person name="Gohl D.M."/>
            <person name="Silverstein K.A.T."/>
            <person name="Koren S."/>
            <person name="Bechman K.B."/>
            <person name="Herman A."/>
            <person name="Abrahante J.E."/>
            <person name="Garbe J."/>
        </authorList>
    </citation>
    <scope>NUCLEOTIDE SEQUENCE</scope>
    <source>
        <strain evidence="2">Duluth1</strain>
        <tissue evidence="2">Whole animal</tissue>
    </source>
</reference>
<protein>
    <submittedName>
        <fullName evidence="2">Uncharacterized protein</fullName>
    </submittedName>
</protein>
<evidence type="ECO:0000313" key="2">
    <source>
        <dbReference type="EMBL" id="KAH3693595.1"/>
    </source>
</evidence>
<dbReference type="EMBL" id="JAIWYP010000016">
    <property type="protein sequence ID" value="KAH3693595.1"/>
    <property type="molecule type" value="Genomic_DNA"/>
</dbReference>
<reference evidence="2" key="1">
    <citation type="journal article" date="2019" name="bioRxiv">
        <title>The Genome of the Zebra Mussel, Dreissena polymorpha: A Resource for Invasive Species Research.</title>
        <authorList>
            <person name="McCartney M.A."/>
            <person name="Auch B."/>
            <person name="Kono T."/>
            <person name="Mallez S."/>
            <person name="Zhang Y."/>
            <person name="Obille A."/>
            <person name="Becker A."/>
            <person name="Abrahante J.E."/>
            <person name="Garbe J."/>
            <person name="Badalamenti J.P."/>
            <person name="Herman A."/>
            <person name="Mangelson H."/>
            <person name="Liachko I."/>
            <person name="Sullivan S."/>
            <person name="Sone E.D."/>
            <person name="Koren S."/>
            <person name="Silverstein K.A.T."/>
            <person name="Beckman K.B."/>
            <person name="Gohl D.M."/>
        </authorList>
    </citation>
    <scope>NUCLEOTIDE SEQUENCE</scope>
    <source>
        <strain evidence="2">Duluth1</strain>
        <tissue evidence="2">Whole animal</tissue>
    </source>
</reference>
<feature type="region of interest" description="Disordered" evidence="1">
    <location>
        <begin position="274"/>
        <end position="315"/>
    </location>
</feature>
<feature type="compositionally biased region" description="Acidic residues" evidence="1">
    <location>
        <begin position="331"/>
        <end position="341"/>
    </location>
</feature>
<evidence type="ECO:0000313" key="3">
    <source>
        <dbReference type="Proteomes" id="UP000828390"/>
    </source>
</evidence>
<gene>
    <name evidence="2" type="ORF">DPMN_081032</name>
</gene>
<keyword evidence="3" id="KW-1185">Reference proteome</keyword>
<organism evidence="2 3">
    <name type="scientific">Dreissena polymorpha</name>
    <name type="common">Zebra mussel</name>
    <name type="synonym">Mytilus polymorpha</name>
    <dbReference type="NCBI Taxonomy" id="45954"/>
    <lineage>
        <taxon>Eukaryota</taxon>
        <taxon>Metazoa</taxon>
        <taxon>Spiralia</taxon>
        <taxon>Lophotrochozoa</taxon>
        <taxon>Mollusca</taxon>
        <taxon>Bivalvia</taxon>
        <taxon>Autobranchia</taxon>
        <taxon>Heteroconchia</taxon>
        <taxon>Euheterodonta</taxon>
        <taxon>Imparidentia</taxon>
        <taxon>Neoheterodontei</taxon>
        <taxon>Myida</taxon>
        <taxon>Dreissenoidea</taxon>
        <taxon>Dreissenidae</taxon>
        <taxon>Dreissena</taxon>
    </lineage>
</organism>
<proteinExistence type="predicted"/>
<evidence type="ECO:0000256" key="1">
    <source>
        <dbReference type="SAM" id="MobiDB-lite"/>
    </source>
</evidence>
<dbReference type="AlphaFoldDB" id="A0A9D4BFK5"/>
<comment type="caution">
    <text evidence="2">The sequence shown here is derived from an EMBL/GenBank/DDBJ whole genome shotgun (WGS) entry which is preliminary data.</text>
</comment>
<accession>A0A9D4BFK5</accession>
<sequence>MKGTVSDFEAEHLQSLHLSRMNSKDYFVTTKDLRKIALSGRQTSNRNIKYKKFAPTFENRTLDNFPMPHGREDAVRSALGFRAEKRDARQRINNVRNDSGSLRDYSKQMFEFSVKNANQMKTKPTQRELTSRHRVNEERNMRLNSRSKLEASHRPDVWCNGPTAGESALNRCRRRTLNAIRIRTVPEPETRFYHDRSSSCLSIRSTLHDKNRSFRLQSVNGVNNSRSDSIHSNSLVAGSEVIFVPLDDINEKYYSDLNGRSNLTSMLSMYTDNDDDTTRDPFDDFDERSLSIGPDFKPLDHSSRPGSLVQRRGLLPANTPCQLRLVSLDETTSESESEELTEAPPPPPPEVKKPDPPPGKLSVRFKQEEKVEERGKQVEPEPEPEPVKVKLILKGPHCWVDDATVSSDQSERDELEIQDDVLQTENNETVKNVSAQGQQKTQTANVVKADPKAAANVVKADPKAAANLKTSSKNAADINKQTALAADSKQEMKNAFEKSLQDLNAKEGPDMVKENVVTNHSQIIQNGDIKQNEECLKHSLIQTEPVLPSFICPSSEKKSREAELKHWLASTCFRQGIVDMPVC</sequence>
<feature type="region of interest" description="Disordered" evidence="1">
    <location>
        <begin position="329"/>
        <end position="387"/>
    </location>
</feature>
<dbReference type="OrthoDB" id="6133336at2759"/>
<name>A0A9D4BFK5_DREPO</name>
<dbReference type="Proteomes" id="UP000828390">
    <property type="component" value="Unassembled WGS sequence"/>
</dbReference>